<sequence>MSESITAEPVNRKYNSARLKQILFATQIALLLIVVQRAAIGNLNHAAYLLVLMFLLSLCGYIARKGRPELGGTIFAVMISCTSLYFMWTSEGARDETLLAFPGIFVFSLLMAHRIVAPLLLGLFIINVLLMGYFHDAGIHEFPLSRNSTTNSILIAILITIACYWCHRVSRELNNAFKELIDQNRRLQISEANITQLAHHDFLTGLPNRSMAKEYFEIAKDRALRNYTSVSLMFLDLDDFKTINDTLGHDVGDEYITYISRQLEQALRKSDHICRLGGDEFLIILEDAGKREEAMQMADKVTNVVKNPLEISDHQVSCTATIGIAIVPDDGTDFDTICRKADVAMYHGKDTGKNTYHFFDESMDKEVADSLSLIADLRSAIAENQLAVHFQPQIDLQTGRISTAEALLRWYHPTRGSIPPLTFIPLAEKSGEMVAIGKWVIAESCRQCVRWNTLTEHPMTVAVNVSPLQFKHADFAQFILSTLEDLKMDPALLELEFTESLLMNDSPEVSENLAALRKANIHLSIDDFGTGYSNLGYLKNFDIEVLKIDRSFISKLSESPQDKAIVTAIVQMAASLGIETVAEGIEDDATAKLVRELNCQKGQGYLWSRPINDEEFINFLKQA</sequence>
<feature type="transmembrane region" description="Helical" evidence="2">
    <location>
        <begin position="46"/>
        <end position="63"/>
    </location>
</feature>
<dbReference type="SMART" id="SM00267">
    <property type="entry name" value="GGDEF"/>
    <property type="match status" value="1"/>
</dbReference>
<evidence type="ECO:0000313" key="6">
    <source>
        <dbReference type="Proteomes" id="UP000193450"/>
    </source>
</evidence>
<dbReference type="InterPro" id="IPR029787">
    <property type="entry name" value="Nucleotide_cyclase"/>
</dbReference>
<keyword evidence="2" id="KW-0812">Transmembrane</keyword>
<dbReference type="InterPro" id="IPR000160">
    <property type="entry name" value="GGDEF_dom"/>
</dbReference>
<dbReference type="GO" id="GO:0003824">
    <property type="term" value="F:catalytic activity"/>
    <property type="evidence" value="ECO:0007669"/>
    <property type="project" value="UniProtKB-ARBA"/>
</dbReference>
<feature type="transmembrane region" description="Helical" evidence="2">
    <location>
        <begin position="151"/>
        <end position="170"/>
    </location>
</feature>
<dbReference type="SMART" id="SM00052">
    <property type="entry name" value="EAL"/>
    <property type="match status" value="1"/>
</dbReference>
<dbReference type="PANTHER" id="PTHR44757:SF2">
    <property type="entry name" value="BIOFILM ARCHITECTURE MAINTENANCE PROTEIN MBAA"/>
    <property type="match status" value="1"/>
</dbReference>
<feature type="domain" description="EAL" evidence="3">
    <location>
        <begin position="370"/>
        <end position="623"/>
    </location>
</feature>
<dbReference type="KEGG" id="osg:BST96_00830"/>
<dbReference type="EMBL" id="CP019343">
    <property type="protein sequence ID" value="ARN72782.1"/>
    <property type="molecule type" value="Genomic_DNA"/>
</dbReference>
<keyword evidence="2" id="KW-1133">Transmembrane helix</keyword>
<dbReference type="STRING" id="716816.BST96_00830"/>
<dbReference type="InterPro" id="IPR035919">
    <property type="entry name" value="EAL_sf"/>
</dbReference>
<dbReference type="PANTHER" id="PTHR44757">
    <property type="entry name" value="DIGUANYLATE CYCLASE DGCP"/>
    <property type="match status" value="1"/>
</dbReference>
<dbReference type="Proteomes" id="UP000193450">
    <property type="component" value="Chromosome"/>
</dbReference>
<accession>A0A1X9N8L8</accession>
<name>A0A1X9N8L8_9GAMM</name>
<feature type="domain" description="GGDEF" evidence="4">
    <location>
        <begin position="228"/>
        <end position="361"/>
    </location>
</feature>
<organism evidence="5 6">
    <name type="scientific">Oceanicoccus sagamiensis</name>
    <dbReference type="NCBI Taxonomy" id="716816"/>
    <lineage>
        <taxon>Bacteria</taxon>
        <taxon>Pseudomonadati</taxon>
        <taxon>Pseudomonadota</taxon>
        <taxon>Gammaproteobacteria</taxon>
        <taxon>Cellvibrionales</taxon>
        <taxon>Spongiibacteraceae</taxon>
        <taxon>Oceanicoccus</taxon>
    </lineage>
</organism>
<evidence type="ECO:0000259" key="3">
    <source>
        <dbReference type="PROSITE" id="PS50883"/>
    </source>
</evidence>
<dbReference type="Pfam" id="PF00563">
    <property type="entry name" value="EAL"/>
    <property type="match status" value="1"/>
</dbReference>
<dbReference type="InterPro" id="IPR043128">
    <property type="entry name" value="Rev_trsase/Diguanyl_cyclase"/>
</dbReference>
<evidence type="ECO:0000256" key="1">
    <source>
        <dbReference type="ARBA" id="ARBA00001946"/>
    </source>
</evidence>
<dbReference type="SUPFAM" id="SSF141868">
    <property type="entry name" value="EAL domain-like"/>
    <property type="match status" value="1"/>
</dbReference>
<comment type="cofactor">
    <cofactor evidence="1">
        <name>Mg(2+)</name>
        <dbReference type="ChEBI" id="CHEBI:18420"/>
    </cofactor>
</comment>
<dbReference type="PROSITE" id="PS50887">
    <property type="entry name" value="GGDEF"/>
    <property type="match status" value="1"/>
</dbReference>
<dbReference type="InterPro" id="IPR001633">
    <property type="entry name" value="EAL_dom"/>
</dbReference>
<feature type="transmembrane region" description="Helical" evidence="2">
    <location>
        <begin position="70"/>
        <end position="88"/>
    </location>
</feature>
<evidence type="ECO:0008006" key="7">
    <source>
        <dbReference type="Google" id="ProtNLM"/>
    </source>
</evidence>
<reference evidence="5 6" key="1">
    <citation type="submission" date="2016-11" db="EMBL/GenBank/DDBJ databases">
        <title>Trade-off between light-utilization and light-protection in marine flavobacteria.</title>
        <authorList>
            <person name="Kumagai Y."/>
        </authorList>
    </citation>
    <scope>NUCLEOTIDE SEQUENCE [LARGE SCALE GENOMIC DNA]</scope>
    <source>
        <strain evidence="5 6">NBRC 107125</strain>
    </source>
</reference>
<evidence type="ECO:0000259" key="4">
    <source>
        <dbReference type="PROSITE" id="PS50887"/>
    </source>
</evidence>
<dbReference type="FunFam" id="3.30.70.270:FF:000001">
    <property type="entry name" value="Diguanylate cyclase domain protein"/>
    <property type="match status" value="1"/>
</dbReference>
<dbReference type="PROSITE" id="PS50883">
    <property type="entry name" value="EAL"/>
    <property type="match status" value="1"/>
</dbReference>
<feature type="transmembrane region" description="Helical" evidence="2">
    <location>
        <begin position="100"/>
        <end position="130"/>
    </location>
</feature>
<evidence type="ECO:0000256" key="2">
    <source>
        <dbReference type="SAM" id="Phobius"/>
    </source>
</evidence>
<protein>
    <recommendedName>
        <fullName evidence="7">GGDEF-domain containing protein</fullName>
    </recommendedName>
</protein>
<dbReference type="CDD" id="cd01949">
    <property type="entry name" value="GGDEF"/>
    <property type="match status" value="1"/>
</dbReference>
<dbReference type="OrthoDB" id="5777683at2"/>
<dbReference type="Gene3D" id="3.20.20.450">
    <property type="entry name" value="EAL domain"/>
    <property type="match status" value="1"/>
</dbReference>
<keyword evidence="6" id="KW-1185">Reference proteome</keyword>
<dbReference type="Gene3D" id="3.30.70.270">
    <property type="match status" value="1"/>
</dbReference>
<dbReference type="InterPro" id="IPR052155">
    <property type="entry name" value="Biofilm_reg_signaling"/>
</dbReference>
<keyword evidence="2" id="KW-0472">Membrane</keyword>
<dbReference type="CDD" id="cd01948">
    <property type="entry name" value="EAL"/>
    <property type="match status" value="1"/>
</dbReference>
<feature type="transmembrane region" description="Helical" evidence="2">
    <location>
        <begin position="22"/>
        <end position="40"/>
    </location>
</feature>
<dbReference type="Pfam" id="PF00990">
    <property type="entry name" value="GGDEF"/>
    <property type="match status" value="1"/>
</dbReference>
<evidence type="ECO:0000313" key="5">
    <source>
        <dbReference type="EMBL" id="ARN72782.1"/>
    </source>
</evidence>
<dbReference type="RefSeq" id="WP_085756873.1">
    <property type="nucleotide sequence ID" value="NZ_CP019343.1"/>
</dbReference>
<gene>
    <name evidence="5" type="ORF">BST96_00830</name>
</gene>
<dbReference type="NCBIfam" id="TIGR00254">
    <property type="entry name" value="GGDEF"/>
    <property type="match status" value="1"/>
</dbReference>
<dbReference type="AlphaFoldDB" id="A0A1X9N8L8"/>
<dbReference type="SUPFAM" id="SSF55073">
    <property type="entry name" value="Nucleotide cyclase"/>
    <property type="match status" value="1"/>
</dbReference>
<proteinExistence type="predicted"/>